<evidence type="ECO:0000259" key="5">
    <source>
        <dbReference type="Pfam" id="PF07730"/>
    </source>
</evidence>
<keyword evidence="4" id="KW-0812">Transmembrane</keyword>
<evidence type="ECO:0000256" key="2">
    <source>
        <dbReference type="ARBA" id="ARBA00022777"/>
    </source>
</evidence>
<proteinExistence type="predicted"/>
<dbReference type="Proteomes" id="UP001144280">
    <property type="component" value="Unassembled WGS sequence"/>
</dbReference>
<keyword evidence="4" id="KW-0472">Membrane</keyword>
<sequence length="765" mass="80398">MPGAKPMRLATIPVVLCVVIYCGYRLTDIIPWAGYDPGLNPVEQMVAAAAIVGLGAVQLQFAFRHPSRSRAGVLLAAQVLLAYGPYLVIDGVWDPPAAFVVAAVLLTFTGRYSWALAALAVLGDVAFGIAVEPGLTDGGGDVVILRVAYAAIVAAANGLLLFGMSRLSELVRDLHATRAASASVEVARERLRIARRLQDAVGARLVSIIALFRRTGGGASPTGEQAEVAAAEARRALAQVRTVADDYRDRSLAGEVAAARTVLAAAGVEVIAGAVPDRLPGPVDAVLGSILRRAVVTALRVAPPRRCRIELDGSAWMRVSFTGDEPGTLAPDALAEQVQRLGGRIQAGPGPDGTSRVDVRIPVQPRRAIGTGTPRPVAAAPWLAFGIMAVLEVDLFITLLSRVSGGWVYYDALPPPLLAGVIALVVPLSLLQLHHVRPRSGSAPPGWRWTVALQIVLVCVLAAIGSPTVPAPQYAGPVAGVVLFHVRRPWSWGIAATLVLGTTLWQLHTWDVDLLADLSQVAYWLLLSLPWTLLAMVGVAALCRLPLAAEQLVAARQELTRFAVLRERLRIARDTHDVLGFQLSAIALKAELAGRLAGTDPATARTELAEAGQVAEEALNSLRSITAEPTALSFVEELSFAEEVESARSMLAAAGTEVAVELRATPAPTAESPLAIVLREAVTNVVRHSQATTCEIETSPAPGGIRLRVTNDGVPSGTADVATGNGLANLLVRAREAGGHLNIHRQGDHFTLVAVISHPPLPAAA</sequence>
<reference evidence="6" key="1">
    <citation type="submission" date="2022-12" db="EMBL/GenBank/DDBJ databases">
        <title>New Phytohabitans aurantiacus sp. RD004123 nov., an actinomycete isolated from soil.</title>
        <authorList>
            <person name="Triningsih D.W."/>
            <person name="Harunari E."/>
            <person name="Igarashi Y."/>
        </authorList>
    </citation>
    <scope>NUCLEOTIDE SEQUENCE</scope>
    <source>
        <strain evidence="6">RD004123</strain>
    </source>
</reference>
<keyword evidence="7" id="KW-1185">Reference proteome</keyword>
<dbReference type="RefSeq" id="WP_281893446.1">
    <property type="nucleotide sequence ID" value="NZ_BSDI01000007.1"/>
</dbReference>
<evidence type="ECO:0000256" key="4">
    <source>
        <dbReference type="SAM" id="Phobius"/>
    </source>
</evidence>
<dbReference type="PANTHER" id="PTHR24421:SF63">
    <property type="entry name" value="SENSOR HISTIDINE KINASE DESK"/>
    <property type="match status" value="1"/>
</dbReference>
<feature type="transmembrane region" description="Helical" evidence="4">
    <location>
        <begin position="376"/>
        <end position="397"/>
    </location>
</feature>
<feature type="transmembrane region" description="Helical" evidence="4">
    <location>
        <begin position="46"/>
        <end position="63"/>
    </location>
</feature>
<dbReference type="EMBL" id="BSDI01000007">
    <property type="protein sequence ID" value="GLH96264.1"/>
    <property type="molecule type" value="Genomic_DNA"/>
</dbReference>
<feature type="transmembrane region" description="Helical" evidence="4">
    <location>
        <begin position="489"/>
        <end position="509"/>
    </location>
</feature>
<feature type="domain" description="Signal transduction histidine kinase subgroup 3 dimerisation and phosphoacceptor" evidence="5">
    <location>
        <begin position="567"/>
        <end position="625"/>
    </location>
</feature>
<evidence type="ECO:0000256" key="1">
    <source>
        <dbReference type="ARBA" id="ARBA00022679"/>
    </source>
</evidence>
<dbReference type="SUPFAM" id="SSF55874">
    <property type="entry name" value="ATPase domain of HSP90 chaperone/DNA topoisomerase II/histidine kinase"/>
    <property type="match status" value="1"/>
</dbReference>
<feature type="transmembrane region" description="Helical" evidence="4">
    <location>
        <begin position="114"/>
        <end position="131"/>
    </location>
</feature>
<feature type="transmembrane region" description="Helical" evidence="4">
    <location>
        <begin position="70"/>
        <end position="86"/>
    </location>
</feature>
<feature type="transmembrane region" description="Helical" evidence="4">
    <location>
        <begin position="143"/>
        <end position="162"/>
    </location>
</feature>
<feature type="transmembrane region" description="Helical" evidence="4">
    <location>
        <begin position="7"/>
        <end position="26"/>
    </location>
</feature>
<comment type="caution">
    <text evidence="6">The sequence shown here is derived from an EMBL/GenBank/DDBJ whole genome shotgun (WGS) entry which is preliminary data.</text>
</comment>
<protein>
    <submittedName>
        <fullName evidence="6">Two-component sensor histidine kinase</fullName>
    </submittedName>
</protein>
<keyword evidence="3" id="KW-0902">Two-component regulatory system</keyword>
<feature type="transmembrane region" description="Helical" evidence="4">
    <location>
        <begin position="417"/>
        <end position="434"/>
    </location>
</feature>
<dbReference type="InterPro" id="IPR050482">
    <property type="entry name" value="Sensor_HK_TwoCompSys"/>
</dbReference>
<organism evidence="6 7">
    <name type="scientific">Phytohabitans aurantiacus</name>
    <dbReference type="NCBI Taxonomy" id="3016789"/>
    <lineage>
        <taxon>Bacteria</taxon>
        <taxon>Bacillati</taxon>
        <taxon>Actinomycetota</taxon>
        <taxon>Actinomycetes</taxon>
        <taxon>Micromonosporales</taxon>
        <taxon>Micromonosporaceae</taxon>
    </lineage>
</organism>
<dbReference type="Gene3D" id="3.30.565.10">
    <property type="entry name" value="Histidine kinase-like ATPase, C-terminal domain"/>
    <property type="match status" value="1"/>
</dbReference>
<keyword evidence="1" id="KW-0808">Transferase</keyword>
<evidence type="ECO:0000313" key="7">
    <source>
        <dbReference type="Proteomes" id="UP001144280"/>
    </source>
</evidence>
<dbReference type="CDD" id="cd16917">
    <property type="entry name" value="HATPase_UhpB-NarQ-NarX-like"/>
    <property type="match status" value="1"/>
</dbReference>
<dbReference type="InterPro" id="IPR036890">
    <property type="entry name" value="HATPase_C_sf"/>
</dbReference>
<evidence type="ECO:0000313" key="6">
    <source>
        <dbReference type="EMBL" id="GLH96264.1"/>
    </source>
</evidence>
<name>A0ABQ5QPD4_9ACTN</name>
<dbReference type="PANTHER" id="PTHR24421">
    <property type="entry name" value="NITRATE/NITRITE SENSOR PROTEIN NARX-RELATED"/>
    <property type="match status" value="1"/>
</dbReference>
<gene>
    <name evidence="6" type="ORF">Pa4123_15380</name>
</gene>
<feature type="transmembrane region" description="Helical" evidence="4">
    <location>
        <begin position="446"/>
        <end position="469"/>
    </location>
</feature>
<dbReference type="Gene3D" id="6.10.250.2870">
    <property type="match status" value="1"/>
</dbReference>
<accession>A0ABQ5QPD4</accession>
<feature type="transmembrane region" description="Helical" evidence="4">
    <location>
        <begin position="521"/>
        <end position="542"/>
    </location>
</feature>
<keyword evidence="2 6" id="KW-0418">Kinase</keyword>
<evidence type="ECO:0000256" key="3">
    <source>
        <dbReference type="ARBA" id="ARBA00023012"/>
    </source>
</evidence>
<dbReference type="Gene3D" id="1.20.5.1930">
    <property type="match status" value="1"/>
</dbReference>
<keyword evidence="4" id="KW-1133">Transmembrane helix</keyword>
<dbReference type="Pfam" id="PF07730">
    <property type="entry name" value="HisKA_3"/>
    <property type="match status" value="1"/>
</dbReference>
<dbReference type="InterPro" id="IPR011712">
    <property type="entry name" value="Sig_transdc_His_kin_sub3_dim/P"/>
</dbReference>
<dbReference type="GO" id="GO:0016301">
    <property type="term" value="F:kinase activity"/>
    <property type="evidence" value="ECO:0007669"/>
    <property type="project" value="UniProtKB-KW"/>
</dbReference>